<name>A0AAV2FDC1_9ROSI</name>
<dbReference type="CDD" id="cd01647">
    <property type="entry name" value="RT_LTR"/>
    <property type="match status" value="1"/>
</dbReference>
<dbReference type="InterPro" id="IPR000477">
    <property type="entry name" value="RT_dom"/>
</dbReference>
<dbReference type="InterPro" id="IPR043128">
    <property type="entry name" value="Rev_trsase/Diguanyl_cyclase"/>
</dbReference>
<organism evidence="2 3">
    <name type="scientific">Linum trigynum</name>
    <dbReference type="NCBI Taxonomy" id="586398"/>
    <lineage>
        <taxon>Eukaryota</taxon>
        <taxon>Viridiplantae</taxon>
        <taxon>Streptophyta</taxon>
        <taxon>Embryophyta</taxon>
        <taxon>Tracheophyta</taxon>
        <taxon>Spermatophyta</taxon>
        <taxon>Magnoliopsida</taxon>
        <taxon>eudicotyledons</taxon>
        <taxon>Gunneridae</taxon>
        <taxon>Pentapetalae</taxon>
        <taxon>rosids</taxon>
        <taxon>fabids</taxon>
        <taxon>Malpighiales</taxon>
        <taxon>Linaceae</taxon>
        <taxon>Linum</taxon>
    </lineage>
</organism>
<dbReference type="AlphaFoldDB" id="A0AAV2FDC1"/>
<dbReference type="PANTHER" id="PTHR24559:SF444">
    <property type="entry name" value="REVERSE TRANSCRIPTASE DOMAIN-CONTAINING PROTEIN"/>
    <property type="match status" value="1"/>
</dbReference>
<dbReference type="PANTHER" id="PTHR24559">
    <property type="entry name" value="TRANSPOSON TY3-I GAG-POL POLYPROTEIN"/>
    <property type="match status" value="1"/>
</dbReference>
<sequence>MCVDYTSMNRACPSDANLMPRIDQLVDAIAYHETLSFLDMFFGYHHILMCEEDREKTAFMTPFGNFRYKVMSFGLKNVGATYQRMVNTVFQGQIGRNVEAYVDDLVLKSKRREEHLRDLRETFETMRAHSLRLNPLKCLFGAEAGKFLGFMITKRGIEANPKQVEAIRRLEPPRTPKEVQSLNGRLTALGRFIPRSSDKDAPFFRVLKRADEAFEQLKSLLVAPLL</sequence>
<protein>
    <recommendedName>
        <fullName evidence="1">Reverse transcriptase domain-containing protein</fullName>
    </recommendedName>
</protein>
<keyword evidence="3" id="KW-1185">Reference proteome</keyword>
<dbReference type="EMBL" id="OZ034819">
    <property type="protein sequence ID" value="CAL1396009.1"/>
    <property type="molecule type" value="Genomic_DNA"/>
</dbReference>
<evidence type="ECO:0000259" key="1">
    <source>
        <dbReference type="Pfam" id="PF00078"/>
    </source>
</evidence>
<gene>
    <name evidence="2" type="ORF">LTRI10_LOCUS36402</name>
</gene>
<evidence type="ECO:0000313" key="3">
    <source>
        <dbReference type="Proteomes" id="UP001497516"/>
    </source>
</evidence>
<dbReference type="Gene3D" id="3.30.70.270">
    <property type="match status" value="2"/>
</dbReference>
<dbReference type="Proteomes" id="UP001497516">
    <property type="component" value="Chromosome 6"/>
</dbReference>
<dbReference type="InterPro" id="IPR043502">
    <property type="entry name" value="DNA/RNA_pol_sf"/>
</dbReference>
<accession>A0AAV2FDC1</accession>
<proteinExistence type="predicted"/>
<dbReference type="InterPro" id="IPR053134">
    <property type="entry name" value="RNA-dir_DNA_polymerase"/>
</dbReference>
<dbReference type="Gene3D" id="3.10.10.10">
    <property type="entry name" value="HIV Type 1 Reverse Transcriptase, subunit A, domain 1"/>
    <property type="match status" value="1"/>
</dbReference>
<dbReference type="SUPFAM" id="SSF56672">
    <property type="entry name" value="DNA/RNA polymerases"/>
    <property type="match status" value="1"/>
</dbReference>
<feature type="domain" description="Reverse transcriptase" evidence="1">
    <location>
        <begin position="2"/>
        <end position="152"/>
    </location>
</feature>
<dbReference type="Pfam" id="PF00078">
    <property type="entry name" value="RVT_1"/>
    <property type="match status" value="1"/>
</dbReference>
<evidence type="ECO:0000313" key="2">
    <source>
        <dbReference type="EMBL" id="CAL1396009.1"/>
    </source>
</evidence>
<reference evidence="2 3" key="1">
    <citation type="submission" date="2024-04" db="EMBL/GenBank/DDBJ databases">
        <authorList>
            <person name="Fracassetti M."/>
        </authorList>
    </citation>
    <scope>NUCLEOTIDE SEQUENCE [LARGE SCALE GENOMIC DNA]</scope>
</reference>